<evidence type="ECO:0000313" key="3">
    <source>
        <dbReference type="Proteomes" id="UP000708208"/>
    </source>
</evidence>
<feature type="non-terminal residue" evidence="2">
    <location>
        <position position="1"/>
    </location>
</feature>
<dbReference type="AlphaFoldDB" id="A0A8J2L0B2"/>
<reference evidence="2" key="1">
    <citation type="submission" date="2021-06" db="EMBL/GenBank/DDBJ databases">
        <authorList>
            <person name="Hodson N. C."/>
            <person name="Mongue J. A."/>
            <person name="Jaron S. K."/>
        </authorList>
    </citation>
    <scope>NUCLEOTIDE SEQUENCE</scope>
</reference>
<feature type="compositionally biased region" description="Basic and acidic residues" evidence="1">
    <location>
        <begin position="18"/>
        <end position="27"/>
    </location>
</feature>
<gene>
    <name evidence="2" type="ORF">AFUS01_LOCUS34226</name>
</gene>
<evidence type="ECO:0000256" key="1">
    <source>
        <dbReference type="SAM" id="MobiDB-lite"/>
    </source>
</evidence>
<dbReference type="EMBL" id="CAJVCH010531464">
    <property type="protein sequence ID" value="CAG7824046.1"/>
    <property type="molecule type" value="Genomic_DNA"/>
</dbReference>
<sequence length="69" mass="7515">TAGSLFSSNLRTTLGSQGDDKRLRGGLRETAGASHLGKGSTRKLSRIFVYPVKSCAPIQGRRKKTLDFY</sequence>
<comment type="caution">
    <text evidence="2">The sequence shown here is derived from an EMBL/GenBank/DDBJ whole genome shotgun (WGS) entry which is preliminary data.</text>
</comment>
<proteinExistence type="predicted"/>
<name>A0A8J2L0B2_9HEXA</name>
<protein>
    <submittedName>
        <fullName evidence="2">Uncharacterized protein</fullName>
    </submittedName>
</protein>
<dbReference type="Proteomes" id="UP000708208">
    <property type="component" value="Unassembled WGS sequence"/>
</dbReference>
<organism evidence="2 3">
    <name type="scientific">Allacma fusca</name>
    <dbReference type="NCBI Taxonomy" id="39272"/>
    <lineage>
        <taxon>Eukaryota</taxon>
        <taxon>Metazoa</taxon>
        <taxon>Ecdysozoa</taxon>
        <taxon>Arthropoda</taxon>
        <taxon>Hexapoda</taxon>
        <taxon>Collembola</taxon>
        <taxon>Symphypleona</taxon>
        <taxon>Sminthuridae</taxon>
        <taxon>Allacma</taxon>
    </lineage>
</organism>
<feature type="region of interest" description="Disordered" evidence="1">
    <location>
        <begin position="1"/>
        <end position="38"/>
    </location>
</feature>
<feature type="compositionally biased region" description="Polar residues" evidence="1">
    <location>
        <begin position="1"/>
        <end position="16"/>
    </location>
</feature>
<evidence type="ECO:0000313" key="2">
    <source>
        <dbReference type="EMBL" id="CAG7824046.1"/>
    </source>
</evidence>
<accession>A0A8J2L0B2</accession>
<keyword evidence="3" id="KW-1185">Reference proteome</keyword>